<feature type="compositionally biased region" description="Acidic residues" evidence="1">
    <location>
        <begin position="207"/>
        <end position="221"/>
    </location>
</feature>
<reference evidence="3" key="1">
    <citation type="submission" date="2021-06" db="EMBL/GenBank/DDBJ databases">
        <authorList>
            <person name="Kallberg Y."/>
            <person name="Tangrot J."/>
            <person name="Rosling A."/>
        </authorList>
    </citation>
    <scope>NUCLEOTIDE SEQUENCE</scope>
    <source>
        <strain evidence="3">MA453B</strain>
    </source>
</reference>
<gene>
    <name evidence="3" type="ORF">DERYTH_LOCUS3645</name>
</gene>
<accession>A0A9N9F8B6</accession>
<feature type="region of interest" description="Disordered" evidence="1">
    <location>
        <begin position="207"/>
        <end position="227"/>
    </location>
</feature>
<keyword evidence="2" id="KW-0472">Membrane</keyword>
<dbReference type="Proteomes" id="UP000789405">
    <property type="component" value="Unassembled WGS sequence"/>
</dbReference>
<dbReference type="OrthoDB" id="2412107at2759"/>
<dbReference type="AlphaFoldDB" id="A0A9N9F8B6"/>
<evidence type="ECO:0000256" key="1">
    <source>
        <dbReference type="SAM" id="MobiDB-lite"/>
    </source>
</evidence>
<keyword evidence="4" id="KW-1185">Reference proteome</keyword>
<evidence type="ECO:0000313" key="4">
    <source>
        <dbReference type="Proteomes" id="UP000789405"/>
    </source>
</evidence>
<feature type="transmembrane region" description="Helical" evidence="2">
    <location>
        <begin position="7"/>
        <end position="26"/>
    </location>
</feature>
<protein>
    <submittedName>
        <fullName evidence="3">15764_t:CDS:1</fullName>
    </submittedName>
</protein>
<feature type="region of interest" description="Disordered" evidence="1">
    <location>
        <begin position="48"/>
        <end position="85"/>
    </location>
</feature>
<sequence length="296" mass="34083">MLSQLLLHFRLIITFIITLVNSHYYITIFLAHIQQTTFDVSGSSNKINTELPETQPNKVQKISQIEEDSVTKRTESEELSSQTSYNMGSPLHFSSQEQNKDHQVIAVDQSLKVPDVKILTNHVSKLNKPKLAARLLVGIAILTTHLGEHLNSVHRIFSYQQYGKNSDRQTIIDSDKLMPNIPSIFSKMEAHKPLLKSALKDTEWPLLEDEDSESEPEDLTESLEQPTISQLQKKNNLSIVEPIHDVKTRWNSTFLVLKRLLQLQDAVEQLTRSLYHHPDFQQRKDRQTLSEKTQNR</sequence>
<comment type="caution">
    <text evidence="3">The sequence shown here is derived from an EMBL/GenBank/DDBJ whole genome shotgun (WGS) entry which is preliminary data.</text>
</comment>
<proteinExistence type="predicted"/>
<feature type="compositionally biased region" description="Polar residues" evidence="1">
    <location>
        <begin position="48"/>
        <end position="63"/>
    </location>
</feature>
<evidence type="ECO:0000313" key="3">
    <source>
        <dbReference type="EMBL" id="CAG8516369.1"/>
    </source>
</evidence>
<keyword evidence="2" id="KW-1133">Transmembrane helix</keyword>
<name>A0A9N9F8B6_9GLOM</name>
<organism evidence="3 4">
    <name type="scientific">Dentiscutata erythropus</name>
    <dbReference type="NCBI Taxonomy" id="1348616"/>
    <lineage>
        <taxon>Eukaryota</taxon>
        <taxon>Fungi</taxon>
        <taxon>Fungi incertae sedis</taxon>
        <taxon>Mucoromycota</taxon>
        <taxon>Glomeromycotina</taxon>
        <taxon>Glomeromycetes</taxon>
        <taxon>Diversisporales</taxon>
        <taxon>Gigasporaceae</taxon>
        <taxon>Dentiscutata</taxon>
    </lineage>
</organism>
<evidence type="ECO:0000256" key="2">
    <source>
        <dbReference type="SAM" id="Phobius"/>
    </source>
</evidence>
<keyword evidence="2" id="KW-0812">Transmembrane</keyword>
<dbReference type="EMBL" id="CAJVPY010001311">
    <property type="protein sequence ID" value="CAG8516369.1"/>
    <property type="molecule type" value="Genomic_DNA"/>
</dbReference>